<feature type="transmembrane region" description="Helical" evidence="6">
    <location>
        <begin position="370"/>
        <end position="391"/>
    </location>
</feature>
<proteinExistence type="predicted"/>
<evidence type="ECO:0000313" key="8">
    <source>
        <dbReference type="Proteomes" id="UP000005387"/>
    </source>
</evidence>
<feature type="transmembrane region" description="Helical" evidence="6">
    <location>
        <begin position="298"/>
        <end position="319"/>
    </location>
</feature>
<keyword evidence="8" id="KW-1185">Reference proteome</keyword>
<dbReference type="PANTHER" id="PTHR30250">
    <property type="entry name" value="PST FAMILY PREDICTED COLANIC ACID TRANSPORTER"/>
    <property type="match status" value="1"/>
</dbReference>
<reference evidence="7 8" key="1">
    <citation type="submission" date="2010-07" db="EMBL/GenBank/DDBJ databases">
        <title>The draft genome of Paenibacillus curdlanolyticus YK9.</title>
        <authorList>
            <consortium name="US DOE Joint Genome Institute (JGI-PGF)"/>
            <person name="Lucas S."/>
            <person name="Copeland A."/>
            <person name="Lapidus A."/>
            <person name="Cheng J.-F."/>
            <person name="Bruce D."/>
            <person name="Goodwin L."/>
            <person name="Pitluck S."/>
            <person name="Land M.L."/>
            <person name="Hauser L."/>
            <person name="Chang Y.-J."/>
            <person name="Jeffries C."/>
            <person name="Anderson I.J."/>
            <person name="Johnson E."/>
            <person name="Loganathan U."/>
            <person name="Mulhopadhyay B."/>
            <person name="Kyrpides N."/>
            <person name="Woyke T.J."/>
        </authorList>
    </citation>
    <scope>NUCLEOTIDE SEQUENCE [LARGE SCALE GENOMIC DNA]</scope>
    <source>
        <strain evidence="7 8">YK9</strain>
    </source>
</reference>
<keyword evidence="2" id="KW-1003">Cell membrane</keyword>
<dbReference type="STRING" id="717606.PaecuDRAFT_2141"/>
<gene>
    <name evidence="7" type="ORF">PaecuDRAFT_2141</name>
</gene>
<feature type="transmembrane region" description="Helical" evidence="6">
    <location>
        <begin position="157"/>
        <end position="174"/>
    </location>
</feature>
<evidence type="ECO:0000256" key="2">
    <source>
        <dbReference type="ARBA" id="ARBA00022475"/>
    </source>
</evidence>
<dbReference type="eggNOG" id="COG2244">
    <property type="taxonomic scope" value="Bacteria"/>
</dbReference>
<feature type="transmembrane region" description="Helical" evidence="6">
    <location>
        <begin position="483"/>
        <end position="506"/>
    </location>
</feature>
<evidence type="ECO:0000256" key="1">
    <source>
        <dbReference type="ARBA" id="ARBA00004651"/>
    </source>
</evidence>
<evidence type="ECO:0000256" key="5">
    <source>
        <dbReference type="ARBA" id="ARBA00023136"/>
    </source>
</evidence>
<feature type="transmembrane region" description="Helical" evidence="6">
    <location>
        <begin position="249"/>
        <end position="271"/>
    </location>
</feature>
<accession>E0I907</accession>
<dbReference type="PANTHER" id="PTHR30250:SF21">
    <property type="entry name" value="LIPID II FLIPPASE MURJ"/>
    <property type="match status" value="1"/>
</dbReference>
<feature type="transmembrane region" description="Helical" evidence="6">
    <location>
        <begin position="84"/>
        <end position="105"/>
    </location>
</feature>
<dbReference type="Proteomes" id="UP000005387">
    <property type="component" value="Unassembled WGS sequence"/>
</dbReference>
<comment type="subcellular location">
    <subcellularLocation>
        <location evidence="1">Cell membrane</location>
        <topology evidence="1">Multi-pass membrane protein</topology>
    </subcellularLocation>
</comment>
<dbReference type="EMBL" id="AEDD01000005">
    <property type="protein sequence ID" value="EFM10891.1"/>
    <property type="molecule type" value="Genomic_DNA"/>
</dbReference>
<feature type="transmembrane region" description="Helical" evidence="6">
    <location>
        <begin position="526"/>
        <end position="544"/>
    </location>
</feature>
<evidence type="ECO:0000256" key="3">
    <source>
        <dbReference type="ARBA" id="ARBA00022692"/>
    </source>
</evidence>
<dbReference type="InterPro" id="IPR050833">
    <property type="entry name" value="Poly_Biosynth_Transport"/>
</dbReference>
<feature type="transmembrane region" description="Helical" evidence="6">
    <location>
        <begin position="403"/>
        <end position="419"/>
    </location>
</feature>
<feature type="transmembrane region" description="Helical" evidence="6">
    <location>
        <begin position="43"/>
        <end position="64"/>
    </location>
</feature>
<keyword evidence="3 6" id="KW-0812">Transmembrane</keyword>
<protein>
    <submittedName>
        <fullName evidence="7">Polysaccharide biosynthesis protein</fullName>
    </submittedName>
</protein>
<name>E0I907_9BACL</name>
<feature type="transmembrane region" description="Helical" evidence="6">
    <location>
        <begin position="180"/>
        <end position="200"/>
    </location>
</feature>
<feature type="transmembrane region" description="Helical" evidence="6">
    <location>
        <begin position="425"/>
        <end position="447"/>
    </location>
</feature>
<keyword evidence="4 6" id="KW-1133">Transmembrane helix</keyword>
<keyword evidence="5 6" id="KW-0472">Membrane</keyword>
<dbReference type="InterPro" id="IPR002797">
    <property type="entry name" value="Polysacc_synth"/>
</dbReference>
<dbReference type="AlphaFoldDB" id="E0I907"/>
<feature type="transmembrane region" description="Helical" evidence="6">
    <location>
        <begin position="117"/>
        <end position="137"/>
    </location>
</feature>
<evidence type="ECO:0000256" key="4">
    <source>
        <dbReference type="ARBA" id="ARBA00022989"/>
    </source>
</evidence>
<dbReference type="GO" id="GO:0005886">
    <property type="term" value="C:plasma membrane"/>
    <property type="evidence" value="ECO:0007669"/>
    <property type="project" value="UniProtKB-SubCell"/>
</dbReference>
<evidence type="ECO:0000313" key="7">
    <source>
        <dbReference type="EMBL" id="EFM10891.1"/>
    </source>
</evidence>
<feature type="transmembrane region" description="Helical" evidence="6">
    <location>
        <begin position="339"/>
        <end position="358"/>
    </location>
</feature>
<sequence>MWSGALVLAAAMMVSKLIGVLQKIPLQNLAGDRVFGIYNAVYPLYQLLLVAATAGLPPAVAIVVARRLADGDAEGAMQARRAALWLLGASGAAGFALLWLGAPWLASAIGDRETIGAIRSVAAALWFVPVLSALRGYAQGMNHMPASAVSQVAEQTLRVGVMAAMLTWGMSSAWGDAGIAAGAMAGSAAGAAGALLLLAWSQRHGGRQRSGAMARQAVVSGQREAAGEGQAGAKRLSPLLAEMRSLGKLTLPMALGAVALPMVAVVDAFMVPRLLIGSGLSSAEAMAQFGAYGRGQTLVQLVAMVGGAAASALVPSLALARSQGNGLEARAQAGFALRAAWWLGSASAVGIALLARPINVMLFADDQATGVFALVGVTALAAAVQTAAAAVLQGSGSLRLPTLLLFAGAAAKAALNAALVPRFGIAGAAAAGLAALTAAALAAAWAARAALASASADGGAHRRAAAVAAAPDGAAGASAGTPAAAAIAAAGVRLGFALACMAAALVVTERGMRALDGLPPRAAATLQALIGVAVGACVFVAALLRCGGMDARQWRALPGGEAIAARLMRLRLIPRAPQPEELRKPRE</sequence>
<dbReference type="Pfam" id="PF01943">
    <property type="entry name" value="Polysacc_synt"/>
    <property type="match status" value="1"/>
</dbReference>
<organism evidence="7 8">
    <name type="scientific">Paenibacillus curdlanolyticus YK9</name>
    <dbReference type="NCBI Taxonomy" id="717606"/>
    <lineage>
        <taxon>Bacteria</taxon>
        <taxon>Bacillati</taxon>
        <taxon>Bacillota</taxon>
        <taxon>Bacilli</taxon>
        <taxon>Bacillales</taxon>
        <taxon>Paenibacillaceae</taxon>
        <taxon>Paenibacillus</taxon>
    </lineage>
</organism>
<evidence type="ECO:0000256" key="6">
    <source>
        <dbReference type="SAM" id="Phobius"/>
    </source>
</evidence>